<name>A0A918IKJ9_9ACTN</name>
<keyword evidence="3" id="KW-1185">Reference proteome</keyword>
<evidence type="ECO:0008006" key="4">
    <source>
        <dbReference type="Google" id="ProtNLM"/>
    </source>
</evidence>
<keyword evidence="1" id="KW-0472">Membrane</keyword>
<comment type="caution">
    <text evidence="2">The sequence shown here is derived from an EMBL/GenBank/DDBJ whole genome shotgun (WGS) entry which is preliminary data.</text>
</comment>
<reference evidence="2" key="2">
    <citation type="submission" date="2020-09" db="EMBL/GenBank/DDBJ databases">
        <authorList>
            <person name="Sun Q."/>
            <person name="Ohkuma M."/>
        </authorList>
    </citation>
    <scope>NUCLEOTIDE SEQUENCE</scope>
    <source>
        <strain evidence="2">JCM 4369</strain>
    </source>
</reference>
<sequence length="68" mass="7155">MTKLAIRLSLAAKAHWENIKAHSRGDQDRGDISITTIIIWTAAVAGALAIAGTIAVVVVKYQGKLSGI</sequence>
<evidence type="ECO:0000256" key="1">
    <source>
        <dbReference type="SAM" id="Phobius"/>
    </source>
</evidence>
<protein>
    <recommendedName>
        <fullName evidence="4">Transmembrane protein</fullName>
    </recommendedName>
</protein>
<feature type="transmembrane region" description="Helical" evidence="1">
    <location>
        <begin position="37"/>
        <end position="59"/>
    </location>
</feature>
<dbReference type="AlphaFoldDB" id="A0A918IKJ9"/>
<dbReference type="Proteomes" id="UP000618795">
    <property type="component" value="Unassembled WGS sequence"/>
</dbReference>
<evidence type="ECO:0000313" key="3">
    <source>
        <dbReference type="Proteomes" id="UP000618795"/>
    </source>
</evidence>
<gene>
    <name evidence="2" type="ORF">GCM10010260_82170</name>
</gene>
<dbReference type="EMBL" id="BMTD01000035">
    <property type="protein sequence ID" value="GGV29203.1"/>
    <property type="molecule type" value="Genomic_DNA"/>
</dbReference>
<evidence type="ECO:0000313" key="2">
    <source>
        <dbReference type="EMBL" id="GGV29203.1"/>
    </source>
</evidence>
<keyword evidence="1" id="KW-1133">Transmembrane helix</keyword>
<reference evidence="2" key="1">
    <citation type="journal article" date="2014" name="Int. J. Syst. Evol. Microbiol.">
        <title>Complete genome sequence of Corynebacterium casei LMG S-19264T (=DSM 44701T), isolated from a smear-ripened cheese.</title>
        <authorList>
            <consortium name="US DOE Joint Genome Institute (JGI-PGF)"/>
            <person name="Walter F."/>
            <person name="Albersmeier A."/>
            <person name="Kalinowski J."/>
            <person name="Ruckert C."/>
        </authorList>
    </citation>
    <scope>NUCLEOTIDE SEQUENCE</scope>
    <source>
        <strain evidence="2">JCM 4369</strain>
    </source>
</reference>
<organism evidence="2 3">
    <name type="scientific">Streptomyces filipinensis</name>
    <dbReference type="NCBI Taxonomy" id="66887"/>
    <lineage>
        <taxon>Bacteria</taxon>
        <taxon>Bacillati</taxon>
        <taxon>Actinomycetota</taxon>
        <taxon>Actinomycetes</taxon>
        <taxon>Kitasatosporales</taxon>
        <taxon>Streptomycetaceae</taxon>
        <taxon>Streptomyces</taxon>
    </lineage>
</organism>
<proteinExistence type="predicted"/>
<dbReference type="RefSeq" id="WP_191878554.1">
    <property type="nucleotide sequence ID" value="NZ_BMTD01000035.1"/>
</dbReference>
<accession>A0A918IKJ9</accession>
<keyword evidence="1" id="KW-0812">Transmembrane</keyword>